<evidence type="ECO:0000259" key="7">
    <source>
        <dbReference type="Pfam" id="PF02656"/>
    </source>
</evidence>
<evidence type="ECO:0000256" key="3">
    <source>
        <dbReference type="ARBA" id="ARBA00022692"/>
    </source>
</evidence>
<evidence type="ECO:0000256" key="1">
    <source>
        <dbReference type="ARBA" id="ARBA00004651"/>
    </source>
</evidence>
<reference evidence="8" key="1">
    <citation type="submission" date="2023-10" db="EMBL/GenBank/DDBJ databases">
        <title>Screening of Alkalihalophilus pseudofirmusBZ-TG-HK211 and Its Alleviation of Salt Stress on Rapeseed Growth.</title>
        <authorList>
            <person name="Zhao B."/>
            <person name="Guo T."/>
        </authorList>
    </citation>
    <scope>NUCLEOTIDE SEQUENCE</scope>
    <source>
        <strain evidence="8">BZ-TG-HK211</strain>
    </source>
</reference>
<comment type="subcellular location">
    <subcellularLocation>
        <location evidence="1">Cell membrane</location>
        <topology evidence="1">Multi-pass membrane protein</topology>
    </subcellularLocation>
</comment>
<evidence type="ECO:0000313" key="8">
    <source>
        <dbReference type="EMBL" id="MDV2886792.1"/>
    </source>
</evidence>
<dbReference type="PANTHER" id="PTHR34187">
    <property type="entry name" value="FGR18P"/>
    <property type="match status" value="1"/>
</dbReference>
<evidence type="ECO:0000313" key="9">
    <source>
        <dbReference type="Proteomes" id="UP001285636"/>
    </source>
</evidence>
<gene>
    <name evidence="8" type="ORF">RYX45_16490</name>
</gene>
<feature type="transmembrane region" description="Helical" evidence="6">
    <location>
        <begin position="33"/>
        <end position="55"/>
    </location>
</feature>
<dbReference type="AlphaFoldDB" id="A0AAJ2NR45"/>
<keyword evidence="4 6" id="KW-1133">Transmembrane helix</keyword>
<dbReference type="InterPro" id="IPR052053">
    <property type="entry name" value="IM_YidH-like"/>
</dbReference>
<keyword evidence="5 6" id="KW-0472">Membrane</keyword>
<dbReference type="InterPro" id="IPR003807">
    <property type="entry name" value="DUF202"/>
</dbReference>
<keyword evidence="2" id="KW-1003">Cell membrane</keyword>
<feature type="domain" description="DUF202" evidence="7">
    <location>
        <begin position="25"/>
        <end position="96"/>
    </location>
</feature>
<dbReference type="EMBL" id="JAWJAY010000005">
    <property type="protein sequence ID" value="MDV2886792.1"/>
    <property type="molecule type" value="Genomic_DNA"/>
</dbReference>
<accession>A0AAJ2NR45</accession>
<dbReference type="Proteomes" id="UP001285636">
    <property type="component" value="Unassembled WGS sequence"/>
</dbReference>
<dbReference type="Pfam" id="PF02656">
    <property type="entry name" value="DUF202"/>
    <property type="match status" value="1"/>
</dbReference>
<dbReference type="GO" id="GO:0005886">
    <property type="term" value="C:plasma membrane"/>
    <property type="evidence" value="ECO:0007669"/>
    <property type="project" value="UniProtKB-SubCell"/>
</dbReference>
<evidence type="ECO:0000256" key="5">
    <source>
        <dbReference type="ARBA" id="ARBA00023136"/>
    </source>
</evidence>
<comment type="caution">
    <text evidence="8">The sequence shown here is derived from an EMBL/GenBank/DDBJ whole genome shotgun (WGS) entry which is preliminary data.</text>
</comment>
<dbReference type="PANTHER" id="PTHR34187:SF2">
    <property type="entry name" value="DUF202 DOMAIN-CONTAINING PROTEIN"/>
    <property type="match status" value="1"/>
</dbReference>
<organism evidence="8 9">
    <name type="scientific">Alkalihalophilus pseudofirmus</name>
    <name type="common">Bacillus pseudofirmus</name>
    <dbReference type="NCBI Taxonomy" id="79885"/>
    <lineage>
        <taxon>Bacteria</taxon>
        <taxon>Bacillati</taxon>
        <taxon>Bacillota</taxon>
        <taxon>Bacilli</taxon>
        <taxon>Bacillales</taxon>
        <taxon>Bacillaceae</taxon>
        <taxon>Alkalihalophilus</taxon>
    </lineage>
</organism>
<proteinExistence type="predicted"/>
<evidence type="ECO:0000256" key="4">
    <source>
        <dbReference type="ARBA" id="ARBA00022989"/>
    </source>
</evidence>
<evidence type="ECO:0000256" key="6">
    <source>
        <dbReference type="SAM" id="Phobius"/>
    </source>
</evidence>
<protein>
    <submittedName>
        <fullName evidence="8">DUF202 domain-containing protein</fullName>
    </submittedName>
</protein>
<evidence type="ECO:0000256" key="2">
    <source>
        <dbReference type="ARBA" id="ARBA00022475"/>
    </source>
</evidence>
<name>A0AAJ2NR45_ALKPS</name>
<dbReference type="RefSeq" id="WP_012957609.1">
    <property type="nucleotide sequence ID" value="NZ_CP117835.1"/>
</dbReference>
<feature type="transmembrane region" description="Helical" evidence="6">
    <location>
        <begin position="108"/>
        <end position="129"/>
    </location>
</feature>
<sequence>MDEQKNESKNGASKNETVESKYIQQHLANERTYLAWIRTAIAIIGLGFLATTLHFNTPLHQFMDNALAMFISGFSLMLGLLTIALATHVYFRNRKMINTQEFHSSFKFIVYMTAVIFMILVLFMVYYFYLMAGT</sequence>
<keyword evidence="3 6" id="KW-0812">Transmembrane</keyword>
<feature type="transmembrane region" description="Helical" evidence="6">
    <location>
        <begin position="67"/>
        <end position="87"/>
    </location>
</feature>